<evidence type="ECO:0000313" key="1">
    <source>
        <dbReference type="EMBL" id="ETO16352.1"/>
    </source>
</evidence>
<comment type="caution">
    <text evidence="1">The sequence shown here is derived from an EMBL/GenBank/DDBJ whole genome shotgun (WGS) entry which is preliminary data.</text>
</comment>
<organism evidence="1 2">
    <name type="scientific">Reticulomyxa filosa</name>
    <dbReference type="NCBI Taxonomy" id="46433"/>
    <lineage>
        <taxon>Eukaryota</taxon>
        <taxon>Sar</taxon>
        <taxon>Rhizaria</taxon>
        <taxon>Retaria</taxon>
        <taxon>Foraminifera</taxon>
        <taxon>Monothalamids</taxon>
        <taxon>Reticulomyxidae</taxon>
        <taxon>Reticulomyxa</taxon>
    </lineage>
</organism>
<evidence type="ECO:0000313" key="2">
    <source>
        <dbReference type="Proteomes" id="UP000023152"/>
    </source>
</evidence>
<name>X6MSD1_RETFI</name>
<dbReference type="EMBL" id="ASPP01018338">
    <property type="protein sequence ID" value="ETO16352.1"/>
    <property type="molecule type" value="Genomic_DNA"/>
</dbReference>
<accession>X6MSD1</accession>
<gene>
    <name evidence="1" type="ORF">RFI_21002</name>
</gene>
<sequence>MMGDAKQPTKENNVNNYVHNTSADALKKKRRSNQFEALLRGTRQDRCDVDTIEMELLEEKNAKKIMFNSSLHSAMYDASTDIIRWNNGKRWIRKDFEPFQGEWRDSQGHIIAIKPDGVITYIQPEELGSYNAVVCGFYKISVTYANCIYTAKLLNKNILKWENGTQWTKMDSADFKSNEQNLK</sequence>
<keyword evidence="2" id="KW-1185">Reference proteome</keyword>
<reference evidence="1 2" key="1">
    <citation type="journal article" date="2013" name="Curr. Biol.">
        <title>The Genome of the Foraminiferan Reticulomyxa filosa.</title>
        <authorList>
            <person name="Glockner G."/>
            <person name="Hulsmann N."/>
            <person name="Schleicher M."/>
            <person name="Noegel A.A."/>
            <person name="Eichinger L."/>
            <person name="Gallinger C."/>
            <person name="Pawlowski J."/>
            <person name="Sierra R."/>
            <person name="Euteneuer U."/>
            <person name="Pillet L."/>
            <person name="Moustafa A."/>
            <person name="Platzer M."/>
            <person name="Groth M."/>
            <person name="Szafranski K."/>
            <person name="Schliwa M."/>
        </authorList>
    </citation>
    <scope>NUCLEOTIDE SEQUENCE [LARGE SCALE GENOMIC DNA]</scope>
</reference>
<dbReference type="Proteomes" id="UP000023152">
    <property type="component" value="Unassembled WGS sequence"/>
</dbReference>
<proteinExistence type="predicted"/>
<protein>
    <submittedName>
        <fullName evidence="1">Uncharacterized protein</fullName>
    </submittedName>
</protein>
<dbReference type="AlphaFoldDB" id="X6MSD1"/>